<dbReference type="KEGG" id="gsl:Gasu_15710"/>
<name>M2Y5D1_GALSU</name>
<sequence>MMNMTFSQLQEITERREQVSIGKSFFSKSALLPDEVVVRYASTFPYIFGDSPQLIRRNSLELMGILEQYIQRILVATLLLEQSGKMKQ</sequence>
<gene>
    <name evidence="1" type="ORF">Gasu_15710</name>
</gene>
<dbReference type="Proteomes" id="UP000030680">
    <property type="component" value="Unassembled WGS sequence"/>
</dbReference>
<keyword evidence="2" id="KW-1185">Reference proteome</keyword>
<protein>
    <submittedName>
        <fullName evidence="1">Archaeal ATPase</fullName>
    </submittedName>
</protein>
<dbReference type="AlphaFoldDB" id="M2Y5D1"/>
<reference evidence="2" key="1">
    <citation type="journal article" date="2013" name="Science">
        <title>Gene transfer from bacteria and archaea facilitated evolution of an extremophilic eukaryote.</title>
        <authorList>
            <person name="Schonknecht G."/>
            <person name="Chen W.H."/>
            <person name="Ternes C.M."/>
            <person name="Barbier G.G."/>
            <person name="Shrestha R.P."/>
            <person name="Stanke M."/>
            <person name="Brautigam A."/>
            <person name="Baker B.J."/>
            <person name="Banfield J.F."/>
            <person name="Garavito R.M."/>
            <person name="Carr K."/>
            <person name="Wilkerson C."/>
            <person name="Rensing S.A."/>
            <person name="Gagneul D."/>
            <person name="Dickenson N.E."/>
            <person name="Oesterhelt C."/>
            <person name="Lercher M.J."/>
            <person name="Weber A.P."/>
        </authorList>
    </citation>
    <scope>NUCLEOTIDE SEQUENCE [LARGE SCALE GENOMIC DNA]</scope>
    <source>
        <strain evidence="2">074W</strain>
    </source>
</reference>
<evidence type="ECO:0000313" key="1">
    <source>
        <dbReference type="EMBL" id="EME31064.1"/>
    </source>
</evidence>
<dbReference type="GeneID" id="17089748"/>
<organism evidence="1 2">
    <name type="scientific">Galdieria sulphuraria</name>
    <name type="common">Red alga</name>
    <dbReference type="NCBI Taxonomy" id="130081"/>
    <lineage>
        <taxon>Eukaryota</taxon>
        <taxon>Rhodophyta</taxon>
        <taxon>Bangiophyceae</taxon>
        <taxon>Galdieriales</taxon>
        <taxon>Galdieriaceae</taxon>
        <taxon>Galdieria</taxon>
    </lineage>
</organism>
<dbReference type="RefSeq" id="XP_005707584.1">
    <property type="nucleotide sequence ID" value="XM_005707527.1"/>
</dbReference>
<proteinExistence type="predicted"/>
<evidence type="ECO:0000313" key="2">
    <source>
        <dbReference type="Proteomes" id="UP000030680"/>
    </source>
</evidence>
<accession>M2Y5D1</accession>
<dbReference type="EMBL" id="KB454494">
    <property type="protein sequence ID" value="EME31064.1"/>
    <property type="molecule type" value="Genomic_DNA"/>
</dbReference>
<dbReference type="Gramene" id="EME31064">
    <property type="protein sequence ID" value="EME31064"/>
    <property type="gene ID" value="Gasu_15710"/>
</dbReference>